<name>A0ABW1LZ35_9ACTN</name>
<evidence type="ECO:0000313" key="4">
    <source>
        <dbReference type="Proteomes" id="UP001596242"/>
    </source>
</evidence>
<dbReference type="SUPFAM" id="SSF52402">
    <property type="entry name" value="Adenine nucleotide alpha hydrolases-like"/>
    <property type="match status" value="1"/>
</dbReference>
<comment type="similarity">
    <text evidence="1">Belongs to the universal stress protein A family.</text>
</comment>
<gene>
    <name evidence="3" type="ORF">ACFP50_14810</name>
</gene>
<dbReference type="EMBL" id="JBHSPT010000033">
    <property type="protein sequence ID" value="MFC6056695.1"/>
    <property type="molecule type" value="Genomic_DNA"/>
</dbReference>
<dbReference type="Proteomes" id="UP001596242">
    <property type="component" value="Unassembled WGS sequence"/>
</dbReference>
<feature type="domain" description="UspA" evidence="2">
    <location>
        <begin position="100"/>
        <end position="234"/>
    </location>
</feature>
<organism evidence="3 4">
    <name type="scientific">Streptomyces pratens</name>
    <dbReference type="NCBI Taxonomy" id="887456"/>
    <lineage>
        <taxon>Bacteria</taxon>
        <taxon>Bacillati</taxon>
        <taxon>Actinomycetota</taxon>
        <taxon>Actinomycetes</taxon>
        <taxon>Kitasatosporales</taxon>
        <taxon>Streptomycetaceae</taxon>
        <taxon>Streptomyces</taxon>
    </lineage>
</organism>
<evidence type="ECO:0000259" key="2">
    <source>
        <dbReference type="Pfam" id="PF00582"/>
    </source>
</evidence>
<keyword evidence="4" id="KW-1185">Reference proteome</keyword>
<accession>A0ABW1LZ35</accession>
<dbReference type="Gene3D" id="3.40.50.12370">
    <property type="match status" value="1"/>
</dbReference>
<dbReference type="RefSeq" id="WP_386397197.1">
    <property type="nucleotide sequence ID" value="NZ_JBHSPT010000033.1"/>
</dbReference>
<dbReference type="PRINTS" id="PR01438">
    <property type="entry name" value="UNVRSLSTRESS"/>
</dbReference>
<dbReference type="PANTHER" id="PTHR46268:SF6">
    <property type="entry name" value="UNIVERSAL STRESS PROTEIN UP12"/>
    <property type="match status" value="1"/>
</dbReference>
<evidence type="ECO:0000313" key="3">
    <source>
        <dbReference type="EMBL" id="MFC6056695.1"/>
    </source>
</evidence>
<dbReference type="Pfam" id="PF00582">
    <property type="entry name" value="Usp"/>
    <property type="match status" value="1"/>
</dbReference>
<dbReference type="InterPro" id="IPR006015">
    <property type="entry name" value="Universal_stress_UspA"/>
</dbReference>
<evidence type="ECO:0000256" key="1">
    <source>
        <dbReference type="ARBA" id="ARBA00008791"/>
    </source>
</evidence>
<reference evidence="4" key="1">
    <citation type="journal article" date="2019" name="Int. J. Syst. Evol. Microbiol.">
        <title>The Global Catalogue of Microorganisms (GCM) 10K type strain sequencing project: providing services to taxonomists for standard genome sequencing and annotation.</title>
        <authorList>
            <consortium name="The Broad Institute Genomics Platform"/>
            <consortium name="The Broad Institute Genome Sequencing Center for Infectious Disease"/>
            <person name="Wu L."/>
            <person name="Ma J."/>
        </authorList>
    </citation>
    <scope>NUCLEOTIDE SEQUENCE [LARGE SCALE GENOMIC DNA]</scope>
    <source>
        <strain evidence="4">JCM 12763</strain>
    </source>
</reference>
<proteinExistence type="inferred from homology"/>
<dbReference type="PANTHER" id="PTHR46268">
    <property type="entry name" value="STRESS RESPONSE PROTEIN NHAX"/>
    <property type="match status" value="1"/>
</dbReference>
<dbReference type="InterPro" id="IPR006016">
    <property type="entry name" value="UspA"/>
</dbReference>
<sequence>MELTFLDPAYARPGPCACAYLDTSRDLPDPKAAIDLRRRHLREDLARQGADDATVAVVVGVAGTDREVSDPHGVGLTVAGQARCPVVVVRGTERPPGGVVVVGVRDDGDIEAVCFAGETARRRKASLRLLSAWSYPQYVGSTAPMADVVRVAVEAEAAASTRMLGSAREEFPDLRVTEEVVRVPSPAGELVAASMRADLVVVGAHKRAHHAGRALGRVTHAVLQHAHCPVAVVPRR</sequence>
<comment type="caution">
    <text evidence="3">The sequence shown here is derived from an EMBL/GenBank/DDBJ whole genome shotgun (WGS) entry which is preliminary data.</text>
</comment>
<protein>
    <submittedName>
        <fullName evidence="3">Universal stress protein</fullName>
    </submittedName>
</protein>